<protein>
    <submittedName>
        <fullName evidence="3">Uncharacterized protein</fullName>
    </submittedName>
</protein>
<keyword evidence="2" id="KW-0812">Transmembrane</keyword>
<comment type="caution">
    <text evidence="3">The sequence shown here is derived from an EMBL/GenBank/DDBJ whole genome shotgun (WGS) entry which is preliminary data.</text>
</comment>
<sequence>MTVPNPNPNPSPAYGQGPQSGWVPTPPAPPSAPEVPNRRRAWIIYGAVALVSLFVGVGIGAGGEGDTADGSNGEVKSAPRPTVTVTKTARSEAEPAPTVTKTVTAKPKKTQEAGPVSSFAGEGEYVVGEDIKAGTYKTAGPEGGFGCYWERAKDASGEFGSIIANNNLEGPGRVTLNNGEYFKTNRCQAWKKVG</sequence>
<keyword evidence="2" id="KW-1133">Transmembrane helix</keyword>
<keyword evidence="4" id="KW-1185">Reference proteome</keyword>
<gene>
    <name evidence="3" type="ORF">ABZV61_32830</name>
</gene>
<dbReference type="EMBL" id="JBEXIP010000038">
    <property type="protein sequence ID" value="MET8437456.1"/>
    <property type="molecule type" value="Genomic_DNA"/>
</dbReference>
<dbReference type="Proteomes" id="UP001550044">
    <property type="component" value="Unassembled WGS sequence"/>
</dbReference>
<dbReference type="RefSeq" id="WP_356712117.1">
    <property type="nucleotide sequence ID" value="NZ_JBEXIP010000038.1"/>
</dbReference>
<feature type="region of interest" description="Disordered" evidence="1">
    <location>
        <begin position="1"/>
        <end position="34"/>
    </location>
</feature>
<reference evidence="3 4" key="1">
    <citation type="submission" date="2024-06" db="EMBL/GenBank/DDBJ databases">
        <title>The Natural Products Discovery Center: Release of the First 8490 Sequenced Strains for Exploring Actinobacteria Biosynthetic Diversity.</title>
        <authorList>
            <person name="Kalkreuter E."/>
            <person name="Kautsar S.A."/>
            <person name="Yang D."/>
            <person name="Bader C.D."/>
            <person name="Teijaro C.N."/>
            <person name="Fluegel L."/>
            <person name="Davis C.M."/>
            <person name="Simpson J.R."/>
            <person name="Lauterbach L."/>
            <person name="Steele A.D."/>
            <person name="Gui C."/>
            <person name="Meng S."/>
            <person name="Li G."/>
            <person name="Viehrig K."/>
            <person name="Ye F."/>
            <person name="Su P."/>
            <person name="Kiefer A.F."/>
            <person name="Nichols A."/>
            <person name="Cepeda A.J."/>
            <person name="Yan W."/>
            <person name="Fan B."/>
            <person name="Jiang Y."/>
            <person name="Adhikari A."/>
            <person name="Zheng C.-J."/>
            <person name="Schuster L."/>
            <person name="Cowan T.M."/>
            <person name="Smanski M.J."/>
            <person name="Chevrette M.G."/>
            <person name="De Carvalho L.P.S."/>
            <person name="Shen B."/>
        </authorList>
    </citation>
    <scope>NUCLEOTIDE SEQUENCE [LARGE SCALE GENOMIC DNA]</scope>
    <source>
        <strain evidence="3 4">NPDC005137</strain>
    </source>
</reference>
<feature type="compositionally biased region" description="Pro residues" evidence="1">
    <location>
        <begin position="1"/>
        <end position="11"/>
    </location>
</feature>
<feature type="transmembrane region" description="Helical" evidence="2">
    <location>
        <begin position="42"/>
        <end position="62"/>
    </location>
</feature>
<accession>A0ABV2UHY2</accession>
<evidence type="ECO:0000313" key="3">
    <source>
        <dbReference type="EMBL" id="MET8437456.1"/>
    </source>
</evidence>
<feature type="region of interest" description="Disordered" evidence="1">
    <location>
        <begin position="64"/>
        <end position="117"/>
    </location>
</feature>
<evidence type="ECO:0000313" key="4">
    <source>
        <dbReference type="Proteomes" id="UP001550044"/>
    </source>
</evidence>
<evidence type="ECO:0000256" key="1">
    <source>
        <dbReference type="SAM" id="MobiDB-lite"/>
    </source>
</evidence>
<proteinExistence type="predicted"/>
<name>A0ABV2UHY2_9ACTN</name>
<organism evidence="3 4">
    <name type="scientific">Streptomyces sp. 900116325</name>
    <dbReference type="NCBI Taxonomy" id="3154295"/>
    <lineage>
        <taxon>Bacteria</taxon>
        <taxon>Bacillati</taxon>
        <taxon>Actinomycetota</taxon>
        <taxon>Actinomycetes</taxon>
        <taxon>Kitasatosporales</taxon>
        <taxon>Streptomycetaceae</taxon>
        <taxon>Streptomyces</taxon>
    </lineage>
</organism>
<feature type="compositionally biased region" description="Low complexity" evidence="1">
    <location>
        <begin position="95"/>
        <end position="105"/>
    </location>
</feature>
<feature type="compositionally biased region" description="Pro residues" evidence="1">
    <location>
        <begin position="24"/>
        <end position="33"/>
    </location>
</feature>
<evidence type="ECO:0000256" key="2">
    <source>
        <dbReference type="SAM" id="Phobius"/>
    </source>
</evidence>
<keyword evidence="2" id="KW-0472">Membrane</keyword>